<dbReference type="CDD" id="cd06261">
    <property type="entry name" value="TM_PBP2"/>
    <property type="match status" value="1"/>
</dbReference>
<evidence type="ECO:0000256" key="5">
    <source>
        <dbReference type="ARBA" id="ARBA00022989"/>
    </source>
</evidence>
<dbReference type="PANTHER" id="PTHR43386">
    <property type="entry name" value="OLIGOPEPTIDE TRANSPORT SYSTEM PERMEASE PROTEIN APPC"/>
    <property type="match status" value="1"/>
</dbReference>
<proteinExistence type="predicted"/>
<comment type="subcellular location">
    <subcellularLocation>
        <location evidence="1">Cell membrane</location>
        <topology evidence="1">Multi-pass membrane protein</topology>
    </subcellularLocation>
</comment>
<feature type="transmembrane region" description="Helical" evidence="7">
    <location>
        <begin position="180"/>
        <end position="203"/>
    </location>
</feature>
<dbReference type="AlphaFoldDB" id="A0A0W8FBJ7"/>
<evidence type="ECO:0000259" key="8">
    <source>
        <dbReference type="PROSITE" id="PS50928"/>
    </source>
</evidence>
<feature type="transmembrane region" description="Helical" evidence="7">
    <location>
        <begin position="94"/>
        <end position="116"/>
    </location>
</feature>
<dbReference type="GO" id="GO:0055085">
    <property type="term" value="P:transmembrane transport"/>
    <property type="evidence" value="ECO:0007669"/>
    <property type="project" value="InterPro"/>
</dbReference>
<comment type="caution">
    <text evidence="9">The sequence shown here is derived from an EMBL/GenBank/DDBJ whole genome shotgun (WGS) entry which is preliminary data.</text>
</comment>
<sequence>MLFGLLLLALFLLLAVFAPLIAPFDPWEPGRPFLPPSGTHPFGTNDIGQDIFSELIYSTRISLFVGFFAAFVSVAIGTLVGLFSGYLRGAADEVLMGTTDIVLIIPALPLMIILAAHTSPSIWNIIIVIGALWWTSTARVVRSRVLQLREMPFVEAARSLGAGDGYIVFKHILPNTLQVILAKFILAVAGAMLTEASLSFLGLGDPLQKSWGMMLNYAFSRGGFINGYWWWYLPPGICISLAVLSFVLIGFGLEEQDREEMNANRL</sequence>
<evidence type="ECO:0000256" key="7">
    <source>
        <dbReference type="SAM" id="Phobius"/>
    </source>
</evidence>
<keyword evidence="2" id="KW-0813">Transport</keyword>
<dbReference type="SUPFAM" id="SSF161098">
    <property type="entry name" value="MetI-like"/>
    <property type="match status" value="1"/>
</dbReference>
<dbReference type="Gene3D" id="1.10.3720.10">
    <property type="entry name" value="MetI-like"/>
    <property type="match status" value="1"/>
</dbReference>
<protein>
    <submittedName>
        <fullName evidence="9">Oligopeptide transport system permease protein oppc</fullName>
    </submittedName>
</protein>
<evidence type="ECO:0000256" key="1">
    <source>
        <dbReference type="ARBA" id="ARBA00004651"/>
    </source>
</evidence>
<dbReference type="Pfam" id="PF00528">
    <property type="entry name" value="BPD_transp_1"/>
    <property type="match status" value="1"/>
</dbReference>
<dbReference type="PROSITE" id="PS50928">
    <property type="entry name" value="ABC_TM1"/>
    <property type="match status" value="1"/>
</dbReference>
<feature type="transmembrane region" description="Helical" evidence="7">
    <location>
        <begin position="61"/>
        <end position="87"/>
    </location>
</feature>
<evidence type="ECO:0000256" key="4">
    <source>
        <dbReference type="ARBA" id="ARBA00022692"/>
    </source>
</evidence>
<dbReference type="PANTHER" id="PTHR43386:SF1">
    <property type="entry name" value="D,D-DIPEPTIDE TRANSPORT SYSTEM PERMEASE PROTEIN DDPC-RELATED"/>
    <property type="match status" value="1"/>
</dbReference>
<reference evidence="9" key="1">
    <citation type="journal article" date="2015" name="Proc. Natl. Acad. Sci. U.S.A.">
        <title>Networks of energetic and metabolic interactions define dynamics in microbial communities.</title>
        <authorList>
            <person name="Embree M."/>
            <person name="Liu J.K."/>
            <person name="Al-Bassam M.M."/>
            <person name="Zengler K."/>
        </authorList>
    </citation>
    <scope>NUCLEOTIDE SEQUENCE</scope>
</reference>
<feature type="transmembrane region" description="Helical" evidence="7">
    <location>
        <begin position="122"/>
        <end position="141"/>
    </location>
</feature>
<keyword evidence="4 7" id="KW-0812">Transmembrane</keyword>
<evidence type="ECO:0000256" key="6">
    <source>
        <dbReference type="ARBA" id="ARBA00023136"/>
    </source>
</evidence>
<keyword evidence="6 7" id="KW-0472">Membrane</keyword>
<evidence type="ECO:0000256" key="3">
    <source>
        <dbReference type="ARBA" id="ARBA00022475"/>
    </source>
</evidence>
<organism evidence="9">
    <name type="scientific">hydrocarbon metagenome</name>
    <dbReference type="NCBI Taxonomy" id="938273"/>
    <lineage>
        <taxon>unclassified sequences</taxon>
        <taxon>metagenomes</taxon>
        <taxon>ecological metagenomes</taxon>
    </lineage>
</organism>
<dbReference type="InterPro" id="IPR050366">
    <property type="entry name" value="BP-dependent_transpt_permease"/>
</dbReference>
<accession>A0A0W8FBJ7</accession>
<dbReference type="InterPro" id="IPR035906">
    <property type="entry name" value="MetI-like_sf"/>
</dbReference>
<dbReference type="InterPro" id="IPR000515">
    <property type="entry name" value="MetI-like"/>
</dbReference>
<dbReference type="GO" id="GO:0005886">
    <property type="term" value="C:plasma membrane"/>
    <property type="evidence" value="ECO:0007669"/>
    <property type="project" value="UniProtKB-SubCell"/>
</dbReference>
<feature type="domain" description="ABC transmembrane type-1" evidence="8">
    <location>
        <begin position="59"/>
        <end position="250"/>
    </location>
</feature>
<feature type="transmembrane region" description="Helical" evidence="7">
    <location>
        <begin position="229"/>
        <end position="253"/>
    </location>
</feature>
<dbReference type="EMBL" id="LNQE01001423">
    <property type="protein sequence ID" value="KUG17747.1"/>
    <property type="molecule type" value="Genomic_DNA"/>
</dbReference>
<evidence type="ECO:0000313" key="9">
    <source>
        <dbReference type="EMBL" id="KUG17747.1"/>
    </source>
</evidence>
<gene>
    <name evidence="9" type="ORF">ASZ90_012553</name>
</gene>
<name>A0A0W8FBJ7_9ZZZZ</name>
<keyword evidence="5 7" id="KW-1133">Transmembrane helix</keyword>
<keyword evidence="3" id="KW-1003">Cell membrane</keyword>
<evidence type="ECO:0000256" key="2">
    <source>
        <dbReference type="ARBA" id="ARBA00022448"/>
    </source>
</evidence>